<reference evidence="8 9" key="1">
    <citation type="journal article" date="2023" name="Plants (Basel)">
        <title>Bridging the Gap: Combining Genomics and Transcriptomics Approaches to Understand Stylosanthes scabra, an Orphan Legume from the Brazilian Caatinga.</title>
        <authorList>
            <person name="Ferreira-Neto J.R.C."/>
            <person name="da Silva M.D."/>
            <person name="Binneck E."/>
            <person name="de Melo N.F."/>
            <person name="da Silva R.H."/>
            <person name="de Melo A.L.T.M."/>
            <person name="Pandolfi V."/>
            <person name="Bustamante F.O."/>
            <person name="Brasileiro-Vidal A.C."/>
            <person name="Benko-Iseppon A.M."/>
        </authorList>
    </citation>
    <scope>NUCLEOTIDE SEQUENCE [LARGE SCALE GENOMIC DNA]</scope>
    <source>
        <tissue evidence="8">Leaves</tissue>
    </source>
</reference>
<gene>
    <name evidence="8" type="primary">WRKY12_3</name>
    <name evidence="8" type="ORF">PIB30_029423</name>
</gene>
<evidence type="ECO:0000256" key="1">
    <source>
        <dbReference type="ARBA" id="ARBA00004123"/>
    </source>
</evidence>
<organism evidence="8 9">
    <name type="scientific">Stylosanthes scabra</name>
    <dbReference type="NCBI Taxonomy" id="79078"/>
    <lineage>
        <taxon>Eukaryota</taxon>
        <taxon>Viridiplantae</taxon>
        <taxon>Streptophyta</taxon>
        <taxon>Embryophyta</taxon>
        <taxon>Tracheophyta</taxon>
        <taxon>Spermatophyta</taxon>
        <taxon>Magnoliopsida</taxon>
        <taxon>eudicotyledons</taxon>
        <taxon>Gunneridae</taxon>
        <taxon>Pentapetalae</taxon>
        <taxon>rosids</taxon>
        <taxon>fabids</taxon>
        <taxon>Fabales</taxon>
        <taxon>Fabaceae</taxon>
        <taxon>Papilionoideae</taxon>
        <taxon>50 kb inversion clade</taxon>
        <taxon>dalbergioids sensu lato</taxon>
        <taxon>Dalbergieae</taxon>
        <taxon>Pterocarpus clade</taxon>
        <taxon>Stylosanthes</taxon>
    </lineage>
</organism>
<proteinExistence type="predicted"/>
<keyword evidence="2" id="KW-0805">Transcription regulation</keyword>
<keyword evidence="4" id="KW-0804">Transcription</keyword>
<evidence type="ECO:0000256" key="3">
    <source>
        <dbReference type="ARBA" id="ARBA00023125"/>
    </source>
</evidence>
<dbReference type="PANTHER" id="PTHR31221">
    <property type="entry name" value="WRKY TRANSCRIPTION FACTOR PROTEIN 1-RELATED"/>
    <property type="match status" value="1"/>
</dbReference>
<feature type="domain" description="WRKY" evidence="7">
    <location>
        <begin position="194"/>
        <end position="256"/>
    </location>
</feature>
<dbReference type="SMART" id="SM00774">
    <property type="entry name" value="WRKY"/>
    <property type="match status" value="1"/>
</dbReference>
<dbReference type="InterPro" id="IPR044810">
    <property type="entry name" value="WRKY_plant"/>
</dbReference>
<dbReference type="InterPro" id="IPR003657">
    <property type="entry name" value="WRKY_dom"/>
</dbReference>
<comment type="subcellular location">
    <subcellularLocation>
        <location evidence="1">Nucleus</location>
    </subcellularLocation>
</comment>
<dbReference type="Gene3D" id="2.20.25.80">
    <property type="entry name" value="WRKY domain"/>
    <property type="match status" value="1"/>
</dbReference>
<keyword evidence="9" id="KW-1185">Reference proteome</keyword>
<evidence type="ECO:0000256" key="5">
    <source>
        <dbReference type="ARBA" id="ARBA00023242"/>
    </source>
</evidence>
<dbReference type="PROSITE" id="PS50811">
    <property type="entry name" value="WRKY"/>
    <property type="match status" value="1"/>
</dbReference>
<evidence type="ECO:0000256" key="6">
    <source>
        <dbReference type="SAM" id="MobiDB-lite"/>
    </source>
</evidence>
<evidence type="ECO:0000256" key="2">
    <source>
        <dbReference type="ARBA" id="ARBA00023015"/>
    </source>
</evidence>
<evidence type="ECO:0000313" key="9">
    <source>
        <dbReference type="Proteomes" id="UP001341840"/>
    </source>
</evidence>
<feature type="compositionally biased region" description="Low complexity" evidence="6">
    <location>
        <begin position="8"/>
        <end position="23"/>
    </location>
</feature>
<dbReference type="Pfam" id="PF03106">
    <property type="entry name" value="WRKY"/>
    <property type="match status" value="1"/>
</dbReference>
<name>A0ABU6WED0_9FABA</name>
<dbReference type="Proteomes" id="UP001341840">
    <property type="component" value="Unassembled WGS sequence"/>
</dbReference>
<evidence type="ECO:0000313" key="8">
    <source>
        <dbReference type="EMBL" id="MED6182558.1"/>
    </source>
</evidence>
<comment type="caution">
    <text evidence="8">The sequence shown here is derived from an EMBL/GenBank/DDBJ whole genome shotgun (WGS) entry which is preliminary data.</text>
</comment>
<dbReference type="SUPFAM" id="SSF118290">
    <property type="entry name" value="WRKY DNA-binding domain"/>
    <property type="match status" value="1"/>
</dbReference>
<feature type="region of interest" description="Disordered" evidence="6">
    <location>
        <begin position="1"/>
        <end position="23"/>
    </location>
</feature>
<accession>A0ABU6WED0</accession>
<protein>
    <submittedName>
        <fullName evidence="8">WRKY Transcription Factor</fullName>
    </submittedName>
</protein>
<dbReference type="InterPro" id="IPR036576">
    <property type="entry name" value="WRKY_dom_sf"/>
</dbReference>
<keyword evidence="5" id="KW-0539">Nucleus</keyword>
<keyword evidence="3" id="KW-0238">DNA-binding</keyword>
<dbReference type="EMBL" id="JASCZI010181362">
    <property type="protein sequence ID" value="MED6182558.1"/>
    <property type="molecule type" value="Genomic_DNA"/>
</dbReference>
<feature type="compositionally biased region" description="Polar residues" evidence="6">
    <location>
        <begin position="157"/>
        <end position="171"/>
    </location>
</feature>
<evidence type="ECO:0000259" key="7">
    <source>
        <dbReference type="PROSITE" id="PS50811"/>
    </source>
</evidence>
<dbReference type="PANTHER" id="PTHR31221:SF137">
    <property type="entry name" value="WRKY TRANSCRIPTION FACTOR 12-RELATED"/>
    <property type="match status" value="1"/>
</dbReference>
<sequence length="273" mass="30556">MEGGVVGERGSSSSNDPIIIPNNNNNNNNYDLQISFTNSMGFLHHHFEDHNQQVLGFLTPSSLLPQQSQSSQISHHPLNDGGCGGGNNSSINNTSVTVAATTITASATAIATTVGFSHDELVPRTPWNNNEDQVRSMDPKGMNNNNNNDDENCNGNTSDGNNSSWWRNGGTSEKGKVKVRRKLREPRFCFQTRSDVDVLDDGYKWRKYGQKVVKNSLHPRSYYRCTHNNCRVKKRVERLSEDCRMVITTYEGRHNHSPCDDSNSSEHECFTSF</sequence>
<feature type="region of interest" description="Disordered" evidence="6">
    <location>
        <begin position="122"/>
        <end position="173"/>
    </location>
</feature>
<evidence type="ECO:0000256" key="4">
    <source>
        <dbReference type="ARBA" id="ARBA00023163"/>
    </source>
</evidence>